<dbReference type="SMART" id="SM00271">
    <property type="entry name" value="DnaJ"/>
    <property type="match status" value="1"/>
</dbReference>
<organism evidence="4 5">
    <name type="scientific">Marasmius tenuissimus</name>
    <dbReference type="NCBI Taxonomy" id="585030"/>
    <lineage>
        <taxon>Eukaryota</taxon>
        <taxon>Fungi</taxon>
        <taxon>Dikarya</taxon>
        <taxon>Basidiomycota</taxon>
        <taxon>Agaricomycotina</taxon>
        <taxon>Agaricomycetes</taxon>
        <taxon>Agaricomycetidae</taxon>
        <taxon>Agaricales</taxon>
        <taxon>Marasmiineae</taxon>
        <taxon>Marasmiaceae</taxon>
        <taxon>Marasmius</taxon>
    </lineage>
</organism>
<keyword evidence="1" id="KW-0143">Chaperone</keyword>
<dbReference type="Proteomes" id="UP001437256">
    <property type="component" value="Unassembled WGS sequence"/>
</dbReference>
<feature type="compositionally biased region" description="Low complexity" evidence="2">
    <location>
        <begin position="108"/>
        <end position="149"/>
    </location>
</feature>
<reference evidence="4 5" key="1">
    <citation type="submission" date="2024-05" db="EMBL/GenBank/DDBJ databases">
        <title>A draft genome resource for the thread blight pathogen Marasmius tenuissimus strain MS-2.</title>
        <authorList>
            <person name="Yulfo-Soto G.E."/>
            <person name="Baruah I.K."/>
            <person name="Amoako-Attah I."/>
            <person name="Bukari Y."/>
            <person name="Meinhardt L.W."/>
            <person name="Bailey B.A."/>
            <person name="Cohen S.P."/>
        </authorList>
    </citation>
    <scope>NUCLEOTIDE SEQUENCE [LARGE SCALE GENOMIC DNA]</scope>
    <source>
        <strain evidence="4 5">MS-2</strain>
    </source>
</reference>
<comment type="caution">
    <text evidence="4">The sequence shown here is derived from an EMBL/GenBank/DDBJ whole genome shotgun (WGS) entry which is preliminary data.</text>
</comment>
<evidence type="ECO:0000256" key="1">
    <source>
        <dbReference type="ARBA" id="ARBA00023186"/>
    </source>
</evidence>
<feature type="domain" description="J" evidence="3">
    <location>
        <begin position="18"/>
        <end position="89"/>
    </location>
</feature>
<feature type="compositionally biased region" description="Pro residues" evidence="2">
    <location>
        <begin position="89"/>
        <end position="98"/>
    </location>
</feature>
<dbReference type="InterPro" id="IPR051339">
    <property type="entry name" value="DnaJ_subfamily_B"/>
</dbReference>
<dbReference type="PANTHER" id="PTHR24078:SF553">
    <property type="entry name" value="DNAJ HOMOLOG SUBFAMILY B MEMBER 5"/>
    <property type="match status" value="1"/>
</dbReference>
<dbReference type="CDD" id="cd06257">
    <property type="entry name" value="DnaJ"/>
    <property type="match status" value="1"/>
</dbReference>
<dbReference type="InterPro" id="IPR008971">
    <property type="entry name" value="HSP40/DnaJ_pept-bd"/>
</dbReference>
<dbReference type="Gene3D" id="1.10.287.110">
    <property type="entry name" value="DnaJ domain"/>
    <property type="match status" value="1"/>
</dbReference>
<evidence type="ECO:0000313" key="5">
    <source>
        <dbReference type="Proteomes" id="UP001437256"/>
    </source>
</evidence>
<dbReference type="EMBL" id="JBBXMP010000188">
    <property type="protein sequence ID" value="KAL0060179.1"/>
    <property type="molecule type" value="Genomic_DNA"/>
</dbReference>
<protein>
    <recommendedName>
        <fullName evidence="3">J domain-containing protein</fullName>
    </recommendedName>
</protein>
<dbReference type="PANTHER" id="PTHR24078">
    <property type="entry name" value="DNAJ HOMOLOG SUBFAMILY C MEMBER"/>
    <property type="match status" value="1"/>
</dbReference>
<dbReference type="InterPro" id="IPR036869">
    <property type="entry name" value="J_dom_sf"/>
</dbReference>
<sequence>MEPSPTPGVKQIQPQPQNWYKVLGVRNDASKEEIKLAYRRLASVWRPDRHVDDKNLATTKFAEIDIAYRAIMLERSLTSVYKAREDAINPPPTSPETRPPAVSRPTMSSFGSRRSSSSTTLPSLSFSSRQSSFESVSTPPSTPRFPSRSASKHGEGIYTSYFDRPITLPLRTYAITPPAQSIEVTLSDLIPPTPTTPVTPITPRQFDEPYEMSRIPENNPQESAETECDTQSPPVLPAPPAPPALPALPVETRPSICEITPLITLPSRPQPPRPIRRGESLPKGTPHLSEVGLGTSKEWDYSLLLTLEELFFGKTCRLRITRYLRNGEKTNVVLDVTIPPGTVPGTQFLFKGVGSERPDHTSQDISFVIQQVAHKRFTRVEDDLIMEAKIPHHDKDPRVCYTGIDGSSASVQIDRQEDTVAGTTGNTVVFGAGMPRVDGNEVVGRGNLVIRYDTLSAGPIPAARTHSLTSWTVGPAPLSRWRAFKNILRFKK</sequence>
<keyword evidence="5" id="KW-1185">Reference proteome</keyword>
<feature type="region of interest" description="Disordered" evidence="2">
    <location>
        <begin position="263"/>
        <end position="288"/>
    </location>
</feature>
<feature type="region of interest" description="Disordered" evidence="2">
    <location>
        <begin position="85"/>
        <end position="156"/>
    </location>
</feature>
<dbReference type="PROSITE" id="PS50076">
    <property type="entry name" value="DNAJ_2"/>
    <property type="match status" value="1"/>
</dbReference>
<dbReference type="Gene3D" id="2.60.260.20">
    <property type="entry name" value="Urease metallochaperone UreE, N-terminal domain"/>
    <property type="match status" value="2"/>
</dbReference>
<gene>
    <name evidence="4" type="ORF">AAF712_013026</name>
</gene>
<dbReference type="Pfam" id="PF00226">
    <property type="entry name" value="DnaJ"/>
    <property type="match status" value="1"/>
</dbReference>
<dbReference type="SUPFAM" id="SSF49493">
    <property type="entry name" value="HSP40/DnaJ peptide-binding domain"/>
    <property type="match status" value="1"/>
</dbReference>
<dbReference type="InterPro" id="IPR001623">
    <property type="entry name" value="DnaJ_domain"/>
</dbReference>
<evidence type="ECO:0000256" key="2">
    <source>
        <dbReference type="SAM" id="MobiDB-lite"/>
    </source>
</evidence>
<name>A0ABR2ZGX2_9AGAR</name>
<dbReference type="SUPFAM" id="SSF46565">
    <property type="entry name" value="Chaperone J-domain"/>
    <property type="match status" value="1"/>
</dbReference>
<proteinExistence type="predicted"/>
<dbReference type="Pfam" id="PF01556">
    <property type="entry name" value="DnaJ_C"/>
    <property type="match status" value="1"/>
</dbReference>
<dbReference type="PRINTS" id="PR00625">
    <property type="entry name" value="JDOMAIN"/>
</dbReference>
<evidence type="ECO:0000313" key="4">
    <source>
        <dbReference type="EMBL" id="KAL0060179.1"/>
    </source>
</evidence>
<evidence type="ECO:0000259" key="3">
    <source>
        <dbReference type="PROSITE" id="PS50076"/>
    </source>
</evidence>
<accession>A0ABR2ZGX2</accession>
<dbReference type="InterPro" id="IPR002939">
    <property type="entry name" value="DnaJ_C"/>
</dbReference>